<reference evidence="1 2" key="1">
    <citation type="submission" date="2021-06" db="EMBL/GenBank/DDBJ databases">
        <authorList>
            <person name="Palmer J.M."/>
        </authorList>
    </citation>
    <scope>NUCLEOTIDE SEQUENCE [LARGE SCALE GENOMIC DNA]</scope>
    <source>
        <strain evidence="1 2">XC_2019</strain>
        <tissue evidence="1">Muscle</tissue>
    </source>
</reference>
<accession>A0ABV0QC13</accession>
<evidence type="ECO:0000313" key="1">
    <source>
        <dbReference type="EMBL" id="MEQ2193368.1"/>
    </source>
</evidence>
<comment type="caution">
    <text evidence="1">The sequence shown here is derived from an EMBL/GenBank/DDBJ whole genome shotgun (WGS) entry which is preliminary data.</text>
</comment>
<evidence type="ECO:0000313" key="2">
    <source>
        <dbReference type="Proteomes" id="UP001434883"/>
    </source>
</evidence>
<protein>
    <submittedName>
        <fullName evidence="1">Uncharacterized protein</fullName>
    </submittedName>
</protein>
<proteinExistence type="predicted"/>
<dbReference type="EMBL" id="JAHRIN010008443">
    <property type="protein sequence ID" value="MEQ2193368.1"/>
    <property type="molecule type" value="Genomic_DNA"/>
</dbReference>
<gene>
    <name evidence="1" type="ORF">XENOCAPTIV_018839</name>
</gene>
<organism evidence="1 2">
    <name type="scientific">Xenoophorus captivus</name>
    <dbReference type="NCBI Taxonomy" id="1517983"/>
    <lineage>
        <taxon>Eukaryota</taxon>
        <taxon>Metazoa</taxon>
        <taxon>Chordata</taxon>
        <taxon>Craniata</taxon>
        <taxon>Vertebrata</taxon>
        <taxon>Euteleostomi</taxon>
        <taxon>Actinopterygii</taxon>
        <taxon>Neopterygii</taxon>
        <taxon>Teleostei</taxon>
        <taxon>Neoteleostei</taxon>
        <taxon>Acanthomorphata</taxon>
        <taxon>Ovalentaria</taxon>
        <taxon>Atherinomorphae</taxon>
        <taxon>Cyprinodontiformes</taxon>
        <taxon>Goodeidae</taxon>
        <taxon>Xenoophorus</taxon>
    </lineage>
</organism>
<name>A0ABV0QC13_9TELE</name>
<dbReference type="Proteomes" id="UP001434883">
    <property type="component" value="Unassembled WGS sequence"/>
</dbReference>
<feature type="non-terminal residue" evidence="1">
    <location>
        <position position="1"/>
    </location>
</feature>
<keyword evidence="2" id="KW-1185">Reference proteome</keyword>
<sequence length="62" mass="7068">SFASDDCPMQNVNFHELETYFDTDKPCKSSQIVAVTQPSPVHVYVCLCRTPTERCFIRVEAL</sequence>